<dbReference type="AlphaFoldDB" id="A0A1J4K050"/>
<dbReference type="InterPro" id="IPR038765">
    <property type="entry name" value="Papain-like_cys_pep_sf"/>
</dbReference>
<dbReference type="EMBL" id="MLAK01000838">
    <property type="protein sequence ID" value="OHT03156.1"/>
    <property type="molecule type" value="Genomic_DNA"/>
</dbReference>
<dbReference type="Pfam" id="PF00112">
    <property type="entry name" value="Peptidase_C1"/>
    <property type="match status" value="1"/>
</dbReference>
<proteinExistence type="inferred from homology"/>
<dbReference type="InterPro" id="IPR039417">
    <property type="entry name" value="Peptidase_C1A_papain-like"/>
</dbReference>
<name>A0A1J4K050_9EUKA</name>
<evidence type="ECO:0000259" key="4">
    <source>
        <dbReference type="SMART" id="SM00848"/>
    </source>
</evidence>
<reference evidence="5" key="1">
    <citation type="submission" date="2016-10" db="EMBL/GenBank/DDBJ databases">
        <authorList>
            <person name="Benchimol M."/>
            <person name="Almeida L.G."/>
            <person name="Vasconcelos A.T."/>
            <person name="Perreira-Neves A."/>
            <person name="Rosa I.A."/>
            <person name="Tasca T."/>
            <person name="Bogo M.R."/>
            <person name="de Souza W."/>
        </authorList>
    </citation>
    <scope>NUCLEOTIDE SEQUENCE [LARGE SCALE GENOMIC DNA]</scope>
    <source>
        <strain evidence="5">K</strain>
    </source>
</reference>
<dbReference type="PANTHER" id="PTHR12411">
    <property type="entry name" value="CYSTEINE PROTEASE FAMILY C1-RELATED"/>
    <property type="match status" value="1"/>
</dbReference>
<keyword evidence="6" id="KW-1185">Reference proteome</keyword>
<dbReference type="GeneID" id="94828030"/>
<dbReference type="InterPro" id="IPR000668">
    <property type="entry name" value="Peptidase_C1A_C"/>
</dbReference>
<feature type="domain" description="Peptidase C1A papain C-terminal" evidence="3">
    <location>
        <begin position="105"/>
        <end position="323"/>
    </location>
</feature>
<evidence type="ECO:0000313" key="6">
    <source>
        <dbReference type="Proteomes" id="UP000179807"/>
    </source>
</evidence>
<keyword evidence="2" id="KW-0732">Signal</keyword>
<sequence>MLFTFLALSLSKPLVSASEERSFVLWMRNNNQIFVGNEYHFRLGVWLTNQNYVRQHNSQKKSFKLSMNSLAHLTPSEYRSLLNFRTHAQNIRPTAIPTQIKNFKVEEGLDLRTLGHVNPIQNCGACPAAWAFTTAAIFESSNVKYHQTLYKFSEQFLIDCVSSCQGCDGGDYYDAVDFVFQTYSGGMMKLSDYPYKESQGTCKVDKSKLVGDLHIKTFVDEPQNDDIALNYFVGFYKVVAACNVDADHASFQLYYSGVYDEPNCNPNDLNYLVNCVGYGTSTEDIPYFIIRNNWGKSWGEEGYIRMLRGSNQCGLSNRFMVLD</sequence>
<organism evidence="5 6">
    <name type="scientific">Tritrichomonas foetus</name>
    <dbReference type="NCBI Taxonomy" id="1144522"/>
    <lineage>
        <taxon>Eukaryota</taxon>
        <taxon>Metamonada</taxon>
        <taxon>Parabasalia</taxon>
        <taxon>Tritrichomonadida</taxon>
        <taxon>Tritrichomonadidae</taxon>
        <taxon>Tritrichomonas</taxon>
    </lineage>
</organism>
<comment type="similarity">
    <text evidence="1">Belongs to the peptidase C1 family.</text>
</comment>
<dbReference type="GO" id="GO:0008234">
    <property type="term" value="F:cysteine-type peptidase activity"/>
    <property type="evidence" value="ECO:0007669"/>
    <property type="project" value="InterPro"/>
</dbReference>
<gene>
    <name evidence="5" type="primary">CTSL1</name>
    <name evidence="5" type="ORF">TRFO_06828</name>
</gene>
<dbReference type="GO" id="GO:0006508">
    <property type="term" value="P:proteolysis"/>
    <property type="evidence" value="ECO:0007669"/>
    <property type="project" value="InterPro"/>
</dbReference>
<dbReference type="SMART" id="SM00848">
    <property type="entry name" value="Inhibitor_I29"/>
    <property type="match status" value="1"/>
</dbReference>
<dbReference type="SUPFAM" id="SSF54001">
    <property type="entry name" value="Cysteine proteinases"/>
    <property type="match status" value="1"/>
</dbReference>
<dbReference type="Gene3D" id="3.90.70.10">
    <property type="entry name" value="Cysteine proteinases"/>
    <property type="match status" value="1"/>
</dbReference>
<evidence type="ECO:0000259" key="3">
    <source>
        <dbReference type="SMART" id="SM00645"/>
    </source>
</evidence>
<evidence type="ECO:0000313" key="5">
    <source>
        <dbReference type="EMBL" id="OHT03156.1"/>
    </source>
</evidence>
<evidence type="ECO:0000256" key="2">
    <source>
        <dbReference type="SAM" id="SignalP"/>
    </source>
</evidence>
<comment type="caution">
    <text evidence="5">The sequence shown here is derived from an EMBL/GenBank/DDBJ whole genome shotgun (WGS) entry which is preliminary data.</text>
</comment>
<dbReference type="CDD" id="cd02248">
    <property type="entry name" value="Peptidase_C1A"/>
    <property type="match status" value="1"/>
</dbReference>
<feature type="signal peptide" evidence="2">
    <location>
        <begin position="1"/>
        <end position="17"/>
    </location>
</feature>
<dbReference type="OrthoDB" id="640249at2759"/>
<dbReference type="Pfam" id="PF08246">
    <property type="entry name" value="Inhibitor_I29"/>
    <property type="match status" value="1"/>
</dbReference>
<dbReference type="Proteomes" id="UP000179807">
    <property type="component" value="Unassembled WGS sequence"/>
</dbReference>
<dbReference type="RefSeq" id="XP_068356292.1">
    <property type="nucleotide sequence ID" value="XM_068493326.1"/>
</dbReference>
<protein>
    <submittedName>
        <fullName evidence="5">Cathepsin L1</fullName>
    </submittedName>
</protein>
<feature type="domain" description="Cathepsin propeptide inhibitor" evidence="4">
    <location>
        <begin position="23"/>
        <end position="78"/>
    </location>
</feature>
<dbReference type="SMART" id="SM00645">
    <property type="entry name" value="Pept_C1"/>
    <property type="match status" value="1"/>
</dbReference>
<accession>A0A1J4K050</accession>
<dbReference type="VEuPathDB" id="TrichDB:TRFO_06828"/>
<dbReference type="InterPro" id="IPR013128">
    <property type="entry name" value="Peptidase_C1A"/>
</dbReference>
<evidence type="ECO:0000256" key="1">
    <source>
        <dbReference type="ARBA" id="ARBA00008455"/>
    </source>
</evidence>
<feature type="chain" id="PRO_5018592469" evidence="2">
    <location>
        <begin position="18"/>
        <end position="323"/>
    </location>
</feature>
<dbReference type="InterPro" id="IPR013201">
    <property type="entry name" value="Prot_inhib_I29"/>
</dbReference>